<dbReference type="AlphaFoldDB" id="A0A1J1I2A1"/>
<evidence type="ECO:0000313" key="3">
    <source>
        <dbReference type="Proteomes" id="UP000183832"/>
    </source>
</evidence>
<sequence length="87" mass="10054">MEPKKEECNESDGGRNGRKGEKRACLLCQCSQVIIFTVVRLLCGPISLLNCFTIHERIMSSKCRTKLSTKMHFENMKKEKKVKDINY</sequence>
<feature type="region of interest" description="Disordered" evidence="1">
    <location>
        <begin position="1"/>
        <end position="20"/>
    </location>
</feature>
<name>A0A1J1I2A1_9DIPT</name>
<proteinExistence type="predicted"/>
<reference evidence="2 3" key="1">
    <citation type="submission" date="2015-04" db="EMBL/GenBank/DDBJ databases">
        <authorList>
            <person name="Syromyatnikov M.Y."/>
            <person name="Popov V.N."/>
        </authorList>
    </citation>
    <scope>NUCLEOTIDE SEQUENCE [LARGE SCALE GENOMIC DNA]</scope>
</reference>
<gene>
    <name evidence="2" type="ORF">CLUMA_CG007244</name>
</gene>
<evidence type="ECO:0000313" key="2">
    <source>
        <dbReference type="EMBL" id="CRK93716.1"/>
    </source>
</evidence>
<accession>A0A1J1I2A1</accession>
<protein>
    <submittedName>
        <fullName evidence="2">CLUMA_CG007244, isoform A</fullName>
    </submittedName>
</protein>
<evidence type="ECO:0000256" key="1">
    <source>
        <dbReference type="SAM" id="MobiDB-lite"/>
    </source>
</evidence>
<dbReference type="EMBL" id="CVRI01000037">
    <property type="protein sequence ID" value="CRK93716.1"/>
    <property type="molecule type" value="Genomic_DNA"/>
</dbReference>
<dbReference type="Proteomes" id="UP000183832">
    <property type="component" value="Unassembled WGS sequence"/>
</dbReference>
<organism evidence="2 3">
    <name type="scientific">Clunio marinus</name>
    <dbReference type="NCBI Taxonomy" id="568069"/>
    <lineage>
        <taxon>Eukaryota</taxon>
        <taxon>Metazoa</taxon>
        <taxon>Ecdysozoa</taxon>
        <taxon>Arthropoda</taxon>
        <taxon>Hexapoda</taxon>
        <taxon>Insecta</taxon>
        <taxon>Pterygota</taxon>
        <taxon>Neoptera</taxon>
        <taxon>Endopterygota</taxon>
        <taxon>Diptera</taxon>
        <taxon>Nematocera</taxon>
        <taxon>Chironomoidea</taxon>
        <taxon>Chironomidae</taxon>
        <taxon>Clunio</taxon>
    </lineage>
</organism>
<keyword evidence="3" id="KW-1185">Reference proteome</keyword>